<keyword evidence="7" id="KW-0653">Protein transport</keyword>
<dbReference type="EMBL" id="BMAT01002600">
    <property type="protein sequence ID" value="GFS09936.1"/>
    <property type="molecule type" value="Genomic_DNA"/>
</dbReference>
<evidence type="ECO:0000256" key="2">
    <source>
        <dbReference type="ARBA" id="ARBA00004496"/>
    </source>
</evidence>
<reference evidence="13 14" key="1">
    <citation type="journal article" date="2021" name="Elife">
        <title>Chloroplast acquisition without the gene transfer in kleptoplastic sea slugs, Plakobranchus ocellatus.</title>
        <authorList>
            <person name="Maeda T."/>
            <person name="Takahashi S."/>
            <person name="Yoshida T."/>
            <person name="Shimamura S."/>
            <person name="Takaki Y."/>
            <person name="Nagai Y."/>
            <person name="Toyoda A."/>
            <person name="Suzuki Y."/>
            <person name="Arimoto A."/>
            <person name="Ishii H."/>
            <person name="Satoh N."/>
            <person name="Nishiyama T."/>
            <person name="Hasebe M."/>
            <person name="Maruyama T."/>
            <person name="Minagawa J."/>
            <person name="Obokata J."/>
            <person name="Shigenobu S."/>
        </authorList>
    </citation>
    <scope>NUCLEOTIDE SEQUENCE [LARGE SCALE GENOMIC DNA]</scope>
</reference>
<evidence type="ECO:0000313" key="13">
    <source>
        <dbReference type="EMBL" id="GFS09936.1"/>
    </source>
</evidence>
<dbReference type="GO" id="GO:0016050">
    <property type="term" value="P:vesicle organization"/>
    <property type="evidence" value="ECO:0007669"/>
    <property type="project" value="TreeGrafter"/>
</dbReference>
<dbReference type="PANTHER" id="PTHR46209:SF3">
    <property type="entry name" value="PX DOMAIN-CONTAINING PROTEIN"/>
    <property type="match status" value="1"/>
</dbReference>
<organism evidence="13 14">
    <name type="scientific">Elysia marginata</name>
    <dbReference type="NCBI Taxonomy" id="1093978"/>
    <lineage>
        <taxon>Eukaryota</taxon>
        <taxon>Metazoa</taxon>
        <taxon>Spiralia</taxon>
        <taxon>Lophotrochozoa</taxon>
        <taxon>Mollusca</taxon>
        <taxon>Gastropoda</taxon>
        <taxon>Heterobranchia</taxon>
        <taxon>Euthyneura</taxon>
        <taxon>Panpulmonata</taxon>
        <taxon>Sacoglossa</taxon>
        <taxon>Placobranchoidea</taxon>
        <taxon>Plakobranchidae</taxon>
        <taxon>Elysia</taxon>
    </lineage>
</organism>
<dbReference type="PANTHER" id="PTHR46209">
    <property type="entry name" value="PX DOMAIN-CONTAINING PROTEIN"/>
    <property type="match status" value="1"/>
</dbReference>
<dbReference type="SUPFAM" id="SSF64268">
    <property type="entry name" value="PX domain"/>
    <property type="match status" value="1"/>
</dbReference>
<evidence type="ECO:0000256" key="5">
    <source>
        <dbReference type="ARBA" id="ARBA00022490"/>
    </source>
</evidence>
<keyword evidence="6" id="KW-0967">Endosome</keyword>
<dbReference type="Pfam" id="PF00787">
    <property type="entry name" value="PX"/>
    <property type="match status" value="1"/>
</dbReference>
<dbReference type="InterPro" id="IPR043544">
    <property type="entry name" value="SNX10/11"/>
</dbReference>
<evidence type="ECO:0000256" key="10">
    <source>
        <dbReference type="ARBA" id="ARBA00029433"/>
    </source>
</evidence>
<evidence type="ECO:0000256" key="1">
    <source>
        <dbReference type="ARBA" id="ARBA00004177"/>
    </source>
</evidence>
<feature type="compositionally biased region" description="Polar residues" evidence="11">
    <location>
        <begin position="168"/>
        <end position="177"/>
    </location>
</feature>
<feature type="compositionally biased region" description="Basic and acidic residues" evidence="11">
    <location>
        <begin position="155"/>
        <end position="167"/>
    </location>
</feature>
<comment type="subcellular location">
    <subcellularLocation>
        <location evidence="2">Cytoplasm</location>
    </subcellularLocation>
    <subcellularLocation>
        <location evidence="10">Endomembrane system</location>
        <topology evidence="10">Peripheral membrane protein</topology>
        <orientation evidence="10">Cytoplasmic side</orientation>
    </subcellularLocation>
    <subcellularLocation>
        <location evidence="1">Endosome</location>
    </subcellularLocation>
</comment>
<name>A0AAV4IN61_9GAST</name>
<proteinExistence type="inferred from homology"/>
<evidence type="ECO:0000313" key="14">
    <source>
        <dbReference type="Proteomes" id="UP000762676"/>
    </source>
</evidence>
<protein>
    <submittedName>
        <fullName evidence="13">Sorting nexin-11</fullName>
    </submittedName>
</protein>
<comment type="caution">
    <text evidence="13">The sequence shown here is derived from an EMBL/GenBank/DDBJ whole genome shotgun (WGS) entry which is preliminary data.</text>
</comment>
<evidence type="ECO:0000256" key="11">
    <source>
        <dbReference type="SAM" id="MobiDB-lite"/>
    </source>
</evidence>
<dbReference type="Gene3D" id="3.30.1520.10">
    <property type="entry name" value="Phox-like domain"/>
    <property type="match status" value="1"/>
</dbReference>
<keyword evidence="4" id="KW-0813">Transport</keyword>
<dbReference type="GO" id="GO:0006886">
    <property type="term" value="P:intracellular protein transport"/>
    <property type="evidence" value="ECO:0007669"/>
    <property type="project" value="InterPro"/>
</dbReference>
<dbReference type="Proteomes" id="UP000762676">
    <property type="component" value="Unassembled WGS sequence"/>
</dbReference>
<evidence type="ECO:0000256" key="8">
    <source>
        <dbReference type="ARBA" id="ARBA00023121"/>
    </source>
</evidence>
<evidence type="ECO:0000256" key="4">
    <source>
        <dbReference type="ARBA" id="ARBA00022448"/>
    </source>
</evidence>
<evidence type="ECO:0000256" key="3">
    <source>
        <dbReference type="ARBA" id="ARBA00010883"/>
    </source>
</evidence>
<evidence type="ECO:0000256" key="9">
    <source>
        <dbReference type="ARBA" id="ARBA00023136"/>
    </source>
</evidence>
<keyword evidence="5" id="KW-0963">Cytoplasm</keyword>
<dbReference type="GO" id="GO:0005768">
    <property type="term" value="C:endosome"/>
    <property type="evidence" value="ECO:0007669"/>
    <property type="project" value="UniProtKB-SubCell"/>
</dbReference>
<comment type="similarity">
    <text evidence="3">Belongs to the sorting nexin family.</text>
</comment>
<dbReference type="InterPro" id="IPR036871">
    <property type="entry name" value="PX_dom_sf"/>
</dbReference>
<evidence type="ECO:0000259" key="12">
    <source>
        <dbReference type="PROSITE" id="PS50195"/>
    </source>
</evidence>
<keyword evidence="9" id="KW-0472">Membrane</keyword>
<keyword evidence="14" id="KW-1185">Reference proteome</keyword>
<gene>
    <name evidence="13" type="ORF">ElyMa_001310900</name>
</gene>
<dbReference type="AlphaFoldDB" id="A0AAV4IN61"/>
<feature type="region of interest" description="Disordered" evidence="11">
    <location>
        <begin position="200"/>
        <end position="222"/>
    </location>
</feature>
<keyword evidence="8" id="KW-0446">Lipid-binding</keyword>
<dbReference type="GO" id="GO:1901981">
    <property type="term" value="F:phosphatidylinositol phosphate binding"/>
    <property type="evidence" value="ECO:0007669"/>
    <property type="project" value="TreeGrafter"/>
</dbReference>
<evidence type="ECO:0000256" key="7">
    <source>
        <dbReference type="ARBA" id="ARBA00022927"/>
    </source>
</evidence>
<feature type="region of interest" description="Disordered" evidence="11">
    <location>
        <begin position="131"/>
        <end position="177"/>
    </location>
</feature>
<feature type="domain" description="PX" evidence="12">
    <location>
        <begin position="1"/>
        <end position="79"/>
    </location>
</feature>
<dbReference type="PROSITE" id="PS50195">
    <property type="entry name" value="PX"/>
    <property type="match status" value="1"/>
</dbReference>
<dbReference type="InterPro" id="IPR001683">
    <property type="entry name" value="PX_dom"/>
</dbReference>
<sequence length="222" mass="24550">MLSEIKEKLSIFSLLGLVVRGANLLPTPPPRRIFSDRFNKGFLKRRCKEMQKYFNKLIEVENVLSDNAFHLFVQTDLSTSELTDYFNGELPEKIIAEAWSNMGHVHSNCLLSKHLPEEPQEIVMNEDDLLTSSDDSASATPRYSPEPATSSDTSSSHDEINDKDKTSSMDTVSSSIESMTDLGRLGLPARAVVEMSPTLVVGEPAWQSQSEGSGSGDITRLP</sequence>
<evidence type="ECO:0000256" key="6">
    <source>
        <dbReference type="ARBA" id="ARBA00022753"/>
    </source>
</evidence>
<accession>A0AAV4IN61</accession>
<feature type="compositionally biased region" description="Low complexity" evidence="11">
    <location>
        <begin position="131"/>
        <end position="140"/>
    </location>
</feature>